<evidence type="ECO:0000313" key="4">
    <source>
        <dbReference type="Proteomes" id="UP001208689"/>
    </source>
</evidence>
<evidence type="ECO:0000256" key="1">
    <source>
        <dbReference type="SAM" id="Phobius"/>
    </source>
</evidence>
<keyword evidence="1" id="KW-1133">Transmembrane helix</keyword>
<feature type="transmembrane region" description="Helical" evidence="1">
    <location>
        <begin position="463"/>
        <end position="482"/>
    </location>
</feature>
<feature type="transmembrane region" description="Helical" evidence="1">
    <location>
        <begin position="21"/>
        <end position="40"/>
    </location>
</feature>
<reference evidence="3" key="1">
    <citation type="submission" date="2022-09" db="EMBL/GenBank/DDBJ databases">
        <title>Actin cytoskeleton and complex cell architecture in an #Asgard archaeon.</title>
        <authorList>
            <person name="Ponce Toledo R.I."/>
            <person name="Schleper C."/>
            <person name="Rodrigues Oliveira T."/>
            <person name="Wollweber F."/>
            <person name="Xu J."/>
            <person name="Rittmann S."/>
            <person name="Klingl A."/>
            <person name="Pilhofer M."/>
        </authorList>
    </citation>
    <scope>NUCLEOTIDE SEQUENCE</scope>
    <source>
        <strain evidence="3">B-35</strain>
    </source>
</reference>
<gene>
    <name evidence="3" type="ORF">NEF87_002273</name>
</gene>
<dbReference type="Pfam" id="PF01757">
    <property type="entry name" value="Acyl_transf_3"/>
    <property type="match status" value="1"/>
</dbReference>
<feature type="domain" description="Acyltransferase 3" evidence="2">
    <location>
        <begin position="18"/>
        <end position="310"/>
    </location>
</feature>
<feature type="transmembrane region" description="Helical" evidence="1">
    <location>
        <begin position="502"/>
        <end position="526"/>
    </location>
</feature>
<sequence length="542" mass="62914">MLSNQKIITKETQKYFPQVDLLKGAMILLVIIDHAIPTIVRSEWGHSLWERISIPVFMILLGFNAAYSFKKRGIPIESKKSYGNYLVHKAKRYGIPFIVLLIISTVIGLIIYGNFSTMLAEQFDPHWDRSFLAYFILPFYGPGNWFIPVLFQAAIILPFLYKLYLKHPKLALLGSLAWEILVQVGVFLIFGHWTEWWPEIPLGRRFIQSSIFLYINALVIGFWIADHVNLSVPKQKLEQELSDPSQIPEIAKDSKDYRKVHFLPVLILIISISELALSPFIDDIIMSVLPDPRWVSAFVTILLIWLTTGLYFYKPRVEFLITFIFSFIMCASMGILTNLYFNTVSINYETFQAEHATFLFILIGAIFTLPYLLQIFFSPKNTNWVIWVLSLVSGLYLCVYQYDNVRYHEIMGDYHFLVYPYSALIVLMVLTVFPHNISSSLKNTKIIKCRNFTLKKFSLVGKASYHILLSQMLIFAIMEAIYGEHYFTGTLQSQFLTDPSNYTSAVWIYTMLMWTICVPLGIIWYLGEQWATKKIRLKKNNQ</sequence>
<keyword evidence="4" id="KW-1185">Reference proteome</keyword>
<organism evidence="3 4">
    <name type="scientific">Candidatus Lokiarchaeum ossiferum</name>
    <dbReference type="NCBI Taxonomy" id="2951803"/>
    <lineage>
        <taxon>Archaea</taxon>
        <taxon>Promethearchaeati</taxon>
        <taxon>Promethearchaeota</taxon>
        <taxon>Promethearchaeia</taxon>
        <taxon>Promethearchaeales</taxon>
        <taxon>Promethearchaeaceae</taxon>
        <taxon>Candidatus Lokiarchaeum</taxon>
    </lineage>
</organism>
<proteinExistence type="predicted"/>
<evidence type="ECO:0000313" key="3">
    <source>
        <dbReference type="EMBL" id="UYP45988.1"/>
    </source>
</evidence>
<feature type="transmembrane region" description="Helical" evidence="1">
    <location>
        <begin position="206"/>
        <end position="225"/>
    </location>
</feature>
<dbReference type="InterPro" id="IPR002656">
    <property type="entry name" value="Acyl_transf_3_dom"/>
</dbReference>
<keyword evidence="1" id="KW-0812">Transmembrane</keyword>
<feature type="transmembrane region" description="Helical" evidence="1">
    <location>
        <begin position="414"/>
        <end position="433"/>
    </location>
</feature>
<keyword evidence="1" id="KW-0472">Membrane</keyword>
<feature type="transmembrane region" description="Helical" evidence="1">
    <location>
        <begin position="262"/>
        <end position="281"/>
    </location>
</feature>
<name>A0ABY6HR56_9ARCH</name>
<feature type="transmembrane region" description="Helical" evidence="1">
    <location>
        <begin position="356"/>
        <end position="377"/>
    </location>
</feature>
<feature type="transmembrane region" description="Helical" evidence="1">
    <location>
        <begin position="172"/>
        <end position="194"/>
    </location>
</feature>
<feature type="transmembrane region" description="Helical" evidence="1">
    <location>
        <begin position="52"/>
        <end position="69"/>
    </location>
</feature>
<feature type="transmembrane region" description="Helical" evidence="1">
    <location>
        <begin position="132"/>
        <end position="160"/>
    </location>
</feature>
<dbReference type="Proteomes" id="UP001208689">
    <property type="component" value="Chromosome"/>
</dbReference>
<protein>
    <recommendedName>
        <fullName evidence="2">Acyltransferase 3 domain-containing protein</fullName>
    </recommendedName>
</protein>
<feature type="transmembrane region" description="Helical" evidence="1">
    <location>
        <begin position="90"/>
        <end position="112"/>
    </location>
</feature>
<feature type="transmembrane region" description="Helical" evidence="1">
    <location>
        <begin position="384"/>
        <end position="402"/>
    </location>
</feature>
<feature type="transmembrane region" description="Helical" evidence="1">
    <location>
        <begin position="320"/>
        <end position="341"/>
    </location>
</feature>
<accession>A0ABY6HR56</accession>
<dbReference type="EMBL" id="CP104013">
    <property type="protein sequence ID" value="UYP45988.1"/>
    <property type="molecule type" value="Genomic_DNA"/>
</dbReference>
<evidence type="ECO:0000259" key="2">
    <source>
        <dbReference type="Pfam" id="PF01757"/>
    </source>
</evidence>
<feature type="transmembrane region" description="Helical" evidence="1">
    <location>
        <begin position="293"/>
        <end position="313"/>
    </location>
</feature>